<evidence type="ECO:0000256" key="1">
    <source>
        <dbReference type="ARBA" id="ARBA00001933"/>
    </source>
</evidence>
<gene>
    <name evidence="7" type="primary">BNA3</name>
    <name evidence="7" type="ORF">DEBR0S6_03774G</name>
</gene>
<evidence type="ECO:0000256" key="2">
    <source>
        <dbReference type="ARBA" id="ARBA00007441"/>
    </source>
</evidence>
<protein>
    <submittedName>
        <fullName evidence="7">DEBR0S6_03774g1_1</fullName>
    </submittedName>
</protein>
<reference evidence="7 8" key="1">
    <citation type="submission" date="2019-07" db="EMBL/GenBank/DDBJ databases">
        <authorList>
            <person name="Friedrich A."/>
            <person name="Schacherer J."/>
        </authorList>
    </citation>
    <scope>NUCLEOTIDE SEQUENCE [LARGE SCALE GENOMIC DNA]</scope>
</reference>
<keyword evidence="8" id="KW-1185">Reference proteome</keyword>
<dbReference type="PANTHER" id="PTHR43807">
    <property type="entry name" value="FI04487P"/>
    <property type="match status" value="1"/>
</dbReference>
<dbReference type="InterPro" id="IPR015421">
    <property type="entry name" value="PyrdxlP-dep_Trfase_major"/>
</dbReference>
<dbReference type="Gene3D" id="3.90.1150.10">
    <property type="entry name" value="Aspartate Aminotransferase, domain 1"/>
    <property type="match status" value="1"/>
</dbReference>
<evidence type="ECO:0000256" key="5">
    <source>
        <dbReference type="ARBA" id="ARBA00022898"/>
    </source>
</evidence>
<dbReference type="Pfam" id="PF00155">
    <property type="entry name" value="Aminotran_1_2"/>
    <property type="match status" value="1"/>
</dbReference>
<organism evidence="7 8">
    <name type="scientific">Dekkera bruxellensis</name>
    <name type="common">Brettanomyces custersii</name>
    <dbReference type="NCBI Taxonomy" id="5007"/>
    <lineage>
        <taxon>Eukaryota</taxon>
        <taxon>Fungi</taxon>
        <taxon>Dikarya</taxon>
        <taxon>Ascomycota</taxon>
        <taxon>Saccharomycotina</taxon>
        <taxon>Pichiomycetes</taxon>
        <taxon>Pichiales</taxon>
        <taxon>Pichiaceae</taxon>
        <taxon>Brettanomyces</taxon>
    </lineage>
</organism>
<evidence type="ECO:0000256" key="4">
    <source>
        <dbReference type="ARBA" id="ARBA00022679"/>
    </source>
</evidence>
<dbReference type="GO" id="GO:0016212">
    <property type="term" value="F:kynurenine-oxoglutarate transaminase activity"/>
    <property type="evidence" value="ECO:0007669"/>
    <property type="project" value="TreeGrafter"/>
</dbReference>
<sequence length="427" mass="48214">MKSDLPGYNHYFKLGGKDIWSFINETAAAQEKESGSKIVNLGQGFFSYSPPDFAIKAAKDALDVPMFNQYAHARGRPHLLKVLAETFSKRLGKQLSTDEVQVTTGANEGMLAVFVGLLERGDEVIVFQPFFDQYIPNIEMAGGKVVYVKLFPPADFGERTVTGDEWTIDWEGLEKAITPKTKMIVLNSPYNPVGKVFNNEELKRIGDLAVKHNFYVLSDEVYENLFFEPKLTRMSLISPLIARRTITVGSAGKTFAATGWRIGWVIADKEIIPPITAAHTRICFSTPAPLQEAVASAFDVANTNGYFAKMKADYTHKYEIFNSIFDELNIPYTIASGGYYLLVNFKKVKIPQDFEYPDDIKDQKRDFKLAYWLIKEFGVVAIPPSVFYLPEDGHMIEDCLRFAICKTDDVLEEAVKRLRPLKKYIVN</sequence>
<dbReference type="InterPro" id="IPR051326">
    <property type="entry name" value="Kynurenine-oxoglutarate_AT"/>
</dbReference>
<accession>A0A7D9H2M6</accession>
<dbReference type="EMBL" id="CABFWN010000006">
    <property type="protein sequence ID" value="VUG19940.1"/>
    <property type="molecule type" value="Genomic_DNA"/>
</dbReference>
<keyword evidence="4" id="KW-0808">Transferase</keyword>
<evidence type="ECO:0000313" key="7">
    <source>
        <dbReference type="EMBL" id="VUG19940.1"/>
    </source>
</evidence>
<name>A0A7D9H2M6_DEKBR</name>
<dbReference type="InterPro" id="IPR015422">
    <property type="entry name" value="PyrdxlP-dep_Trfase_small"/>
</dbReference>
<dbReference type="InterPro" id="IPR015424">
    <property type="entry name" value="PyrdxlP-dep_Trfase"/>
</dbReference>
<comment type="cofactor">
    <cofactor evidence="1">
        <name>pyridoxal 5'-phosphate</name>
        <dbReference type="ChEBI" id="CHEBI:597326"/>
    </cofactor>
</comment>
<dbReference type="InterPro" id="IPR004838">
    <property type="entry name" value="NHTrfase_class1_PyrdxlP-BS"/>
</dbReference>
<dbReference type="PROSITE" id="PS00105">
    <property type="entry name" value="AA_TRANSFER_CLASS_1"/>
    <property type="match status" value="1"/>
</dbReference>
<dbReference type="PANTHER" id="PTHR43807:SF20">
    <property type="entry name" value="FI04487P"/>
    <property type="match status" value="1"/>
</dbReference>
<dbReference type="FunFam" id="3.40.640.10:FF:000024">
    <property type="entry name" value="Kynurenine--oxoglutarate transaminase 3"/>
    <property type="match status" value="1"/>
</dbReference>
<dbReference type="Proteomes" id="UP000478008">
    <property type="component" value="Unassembled WGS sequence"/>
</dbReference>
<evidence type="ECO:0000256" key="3">
    <source>
        <dbReference type="ARBA" id="ARBA00022576"/>
    </source>
</evidence>
<evidence type="ECO:0000313" key="8">
    <source>
        <dbReference type="Proteomes" id="UP000478008"/>
    </source>
</evidence>
<dbReference type="InterPro" id="IPR004839">
    <property type="entry name" value="Aminotransferase_I/II_large"/>
</dbReference>
<dbReference type="GO" id="GO:0030170">
    <property type="term" value="F:pyridoxal phosphate binding"/>
    <property type="evidence" value="ECO:0007669"/>
    <property type="project" value="InterPro"/>
</dbReference>
<dbReference type="Gene3D" id="3.40.640.10">
    <property type="entry name" value="Type I PLP-dependent aspartate aminotransferase-like (Major domain)"/>
    <property type="match status" value="1"/>
</dbReference>
<dbReference type="GO" id="GO:0005739">
    <property type="term" value="C:mitochondrion"/>
    <property type="evidence" value="ECO:0007669"/>
    <property type="project" value="TreeGrafter"/>
</dbReference>
<evidence type="ECO:0000259" key="6">
    <source>
        <dbReference type="Pfam" id="PF00155"/>
    </source>
</evidence>
<dbReference type="CDD" id="cd00609">
    <property type="entry name" value="AAT_like"/>
    <property type="match status" value="1"/>
</dbReference>
<keyword evidence="5" id="KW-0663">Pyridoxal phosphate</keyword>
<keyword evidence="3" id="KW-0032">Aminotransferase</keyword>
<proteinExistence type="inferred from homology"/>
<dbReference type="SUPFAM" id="SSF53383">
    <property type="entry name" value="PLP-dependent transferases"/>
    <property type="match status" value="1"/>
</dbReference>
<dbReference type="AlphaFoldDB" id="A0A7D9H2M6"/>
<comment type="similarity">
    <text evidence="2">Belongs to the class-I pyridoxal-phosphate-dependent aminotransferase family.</text>
</comment>
<feature type="domain" description="Aminotransferase class I/classII large" evidence="6">
    <location>
        <begin position="37"/>
        <end position="418"/>
    </location>
</feature>